<keyword evidence="6" id="KW-1185">Reference proteome</keyword>
<dbReference type="PANTHER" id="PTHR36834:SF1">
    <property type="entry name" value="INTEGRAL MEMBRANE PROTEIN"/>
    <property type="match status" value="1"/>
</dbReference>
<dbReference type="Pfam" id="PF04892">
    <property type="entry name" value="VanZ"/>
    <property type="match status" value="1"/>
</dbReference>
<dbReference type="InterPro" id="IPR006976">
    <property type="entry name" value="VanZ-like"/>
</dbReference>
<keyword evidence="1" id="KW-0472">Membrane</keyword>
<dbReference type="Proteomes" id="UP000597989">
    <property type="component" value="Unassembled WGS sequence"/>
</dbReference>
<dbReference type="PANTHER" id="PTHR36834">
    <property type="entry name" value="MEMBRANE PROTEIN-RELATED"/>
    <property type="match status" value="1"/>
</dbReference>
<evidence type="ECO:0000313" key="3">
    <source>
        <dbReference type="EMBL" id="GAA0539105.1"/>
    </source>
</evidence>
<feature type="transmembrane region" description="Helical" evidence="1">
    <location>
        <begin position="124"/>
        <end position="143"/>
    </location>
</feature>
<dbReference type="RefSeq" id="WP_188985096.1">
    <property type="nucleotide sequence ID" value="NZ_BAAAHC010000024.1"/>
</dbReference>
<evidence type="ECO:0000313" key="6">
    <source>
        <dbReference type="Proteomes" id="UP001500220"/>
    </source>
</evidence>
<reference evidence="3" key="4">
    <citation type="submission" date="2023-12" db="EMBL/GenBank/DDBJ databases">
        <authorList>
            <person name="Sun Q."/>
            <person name="Inoue M."/>
        </authorList>
    </citation>
    <scope>NUCLEOTIDE SEQUENCE</scope>
    <source>
        <strain evidence="3">JCM 10664</strain>
    </source>
</reference>
<organism evidence="4 5">
    <name type="scientific">Saccharopolyspora thermophila</name>
    <dbReference type="NCBI Taxonomy" id="89367"/>
    <lineage>
        <taxon>Bacteria</taxon>
        <taxon>Bacillati</taxon>
        <taxon>Actinomycetota</taxon>
        <taxon>Actinomycetes</taxon>
        <taxon>Pseudonocardiales</taxon>
        <taxon>Pseudonocardiaceae</taxon>
        <taxon>Saccharopolyspora</taxon>
    </lineage>
</organism>
<dbReference type="Proteomes" id="UP001500220">
    <property type="component" value="Unassembled WGS sequence"/>
</dbReference>
<keyword evidence="1" id="KW-0812">Transmembrane</keyword>
<accession>A0A917JM13</accession>
<evidence type="ECO:0000313" key="4">
    <source>
        <dbReference type="EMBL" id="GGI72046.1"/>
    </source>
</evidence>
<feature type="domain" description="VanZ-like" evidence="2">
    <location>
        <begin position="54"/>
        <end position="168"/>
    </location>
</feature>
<name>A0A917JM13_9PSEU</name>
<evidence type="ECO:0000259" key="2">
    <source>
        <dbReference type="Pfam" id="PF04892"/>
    </source>
</evidence>
<feature type="transmembrane region" description="Helical" evidence="1">
    <location>
        <begin position="94"/>
        <end position="112"/>
    </location>
</feature>
<gene>
    <name evidence="3" type="ORF">GCM10009545_47210</name>
    <name evidence="4" type="ORF">GCM10011581_06240</name>
</gene>
<dbReference type="AlphaFoldDB" id="A0A917JM13"/>
<reference evidence="4" key="3">
    <citation type="submission" date="2020-09" db="EMBL/GenBank/DDBJ databases">
        <authorList>
            <person name="Sun Q."/>
            <person name="Zhou Y."/>
        </authorList>
    </citation>
    <scope>NUCLEOTIDE SEQUENCE</scope>
    <source>
        <strain evidence="4">CGMCC 4.7206</strain>
    </source>
</reference>
<dbReference type="InterPro" id="IPR053150">
    <property type="entry name" value="Teicoplanin_resist-assoc"/>
</dbReference>
<proteinExistence type="predicted"/>
<evidence type="ECO:0000313" key="5">
    <source>
        <dbReference type="Proteomes" id="UP000597989"/>
    </source>
</evidence>
<evidence type="ECO:0000256" key="1">
    <source>
        <dbReference type="SAM" id="Phobius"/>
    </source>
</evidence>
<feature type="transmembrane region" description="Helical" evidence="1">
    <location>
        <begin position="12"/>
        <end position="32"/>
    </location>
</feature>
<reference evidence="4 5" key="1">
    <citation type="journal article" date="2014" name="Int. J. Syst. Evol. Microbiol.">
        <title>Complete genome sequence of Corynebacterium casei LMG S-19264T (=DSM 44701T), isolated from a smear-ripened cheese.</title>
        <authorList>
            <consortium name="US DOE Joint Genome Institute (JGI-PGF)"/>
            <person name="Walter F."/>
            <person name="Albersmeier A."/>
            <person name="Kalinowski J."/>
            <person name="Ruckert C."/>
        </authorList>
    </citation>
    <scope>NUCLEOTIDE SEQUENCE [LARGE SCALE GENOMIC DNA]</scope>
    <source>
        <strain evidence="4 5">CGMCC 4.7206</strain>
    </source>
</reference>
<feature type="transmembrane region" description="Helical" evidence="1">
    <location>
        <begin position="44"/>
        <end position="62"/>
    </location>
</feature>
<sequence>MQQILVAFDGFAPVVTILLPVALLVGAGSAAVRRWAPARSARDPLIDAALVHSVLCVGYLVFTPQRPAAERVHPDLGKDVSMALTADPGDSLPWLQLLGNLVLLLPLGVLVPQRVRWFDNIGKIALGGLVLAASIELVQFLAITGRVASTDDVVCNTIGATVGGLLLRVPRWIAAATSRPQHSATGDGDQTVWLLIARIEQERQRCQQAPPVRRRPRLSGQRAR</sequence>
<keyword evidence="1" id="KW-1133">Transmembrane helix</keyword>
<reference evidence="3 6" key="2">
    <citation type="journal article" date="2019" name="Int. J. Syst. Evol. Microbiol.">
        <title>The Global Catalogue of Microorganisms (GCM) 10K type strain sequencing project: providing services to taxonomists for standard genome sequencing and annotation.</title>
        <authorList>
            <consortium name="The Broad Institute Genomics Platform"/>
            <consortium name="The Broad Institute Genome Sequencing Center for Infectious Disease"/>
            <person name="Wu L."/>
            <person name="Ma J."/>
        </authorList>
    </citation>
    <scope>NUCLEOTIDE SEQUENCE [LARGE SCALE GENOMIC DNA]</scope>
    <source>
        <strain evidence="3 6">JCM 10664</strain>
    </source>
</reference>
<protein>
    <recommendedName>
        <fullName evidence="2">VanZ-like domain-containing protein</fullName>
    </recommendedName>
</protein>
<dbReference type="EMBL" id="BAAAHC010000024">
    <property type="protein sequence ID" value="GAA0539105.1"/>
    <property type="molecule type" value="Genomic_DNA"/>
</dbReference>
<comment type="caution">
    <text evidence="4">The sequence shown here is derived from an EMBL/GenBank/DDBJ whole genome shotgun (WGS) entry which is preliminary data.</text>
</comment>
<dbReference type="EMBL" id="BMMT01000001">
    <property type="protein sequence ID" value="GGI72046.1"/>
    <property type="molecule type" value="Genomic_DNA"/>
</dbReference>